<gene>
    <name evidence="8" type="ORF">FB474_2314</name>
</gene>
<name>A0A542ZKP1_9MICO</name>
<evidence type="ECO:0000256" key="5">
    <source>
        <dbReference type="ARBA" id="ARBA00023136"/>
    </source>
</evidence>
<dbReference type="Proteomes" id="UP000319514">
    <property type="component" value="Unassembled WGS sequence"/>
</dbReference>
<keyword evidence="9" id="KW-1185">Reference proteome</keyword>
<evidence type="ECO:0000256" key="7">
    <source>
        <dbReference type="SAM" id="Phobius"/>
    </source>
</evidence>
<organism evidence="8 9">
    <name type="scientific">Oryzihumus leptocrescens</name>
    <dbReference type="NCBI Taxonomy" id="297536"/>
    <lineage>
        <taxon>Bacteria</taxon>
        <taxon>Bacillati</taxon>
        <taxon>Actinomycetota</taxon>
        <taxon>Actinomycetes</taxon>
        <taxon>Micrococcales</taxon>
        <taxon>Intrasporangiaceae</taxon>
        <taxon>Oryzihumus</taxon>
    </lineage>
</organism>
<feature type="region of interest" description="Disordered" evidence="6">
    <location>
        <begin position="55"/>
        <end position="83"/>
    </location>
</feature>
<feature type="compositionally biased region" description="Basic and acidic residues" evidence="6">
    <location>
        <begin position="115"/>
        <end position="127"/>
    </location>
</feature>
<dbReference type="EMBL" id="VFOQ01000001">
    <property type="protein sequence ID" value="TQL60914.1"/>
    <property type="molecule type" value="Genomic_DNA"/>
</dbReference>
<comment type="caution">
    <text evidence="8">The sequence shown here is derived from an EMBL/GenBank/DDBJ whole genome shotgun (WGS) entry which is preliminary data.</text>
</comment>
<feature type="transmembrane region" description="Helical" evidence="7">
    <location>
        <begin position="183"/>
        <end position="202"/>
    </location>
</feature>
<evidence type="ECO:0000256" key="3">
    <source>
        <dbReference type="ARBA" id="ARBA00022692"/>
    </source>
</evidence>
<comment type="subcellular location">
    <subcellularLocation>
        <location evidence="1">Cell membrane</location>
        <topology evidence="1">Multi-pass membrane protein</topology>
    </subcellularLocation>
</comment>
<keyword evidence="2" id="KW-1003">Cell membrane</keyword>
<dbReference type="GO" id="GO:0005886">
    <property type="term" value="C:plasma membrane"/>
    <property type="evidence" value="ECO:0007669"/>
    <property type="project" value="UniProtKB-SubCell"/>
</dbReference>
<feature type="transmembrane region" description="Helical" evidence="7">
    <location>
        <begin position="208"/>
        <end position="228"/>
    </location>
</feature>
<keyword evidence="4 7" id="KW-1133">Transmembrane helix</keyword>
<evidence type="ECO:0000256" key="2">
    <source>
        <dbReference type="ARBA" id="ARBA00022475"/>
    </source>
</evidence>
<evidence type="ECO:0000313" key="9">
    <source>
        <dbReference type="Proteomes" id="UP000319514"/>
    </source>
</evidence>
<reference evidence="8 9" key="1">
    <citation type="submission" date="2019-06" db="EMBL/GenBank/DDBJ databases">
        <title>Sequencing the genomes of 1000 actinobacteria strains.</title>
        <authorList>
            <person name="Klenk H.-P."/>
        </authorList>
    </citation>
    <scope>NUCLEOTIDE SEQUENCE [LARGE SCALE GENOMIC DNA]</scope>
    <source>
        <strain evidence="8 9">DSM 18082</strain>
    </source>
</reference>
<evidence type="ECO:0000256" key="1">
    <source>
        <dbReference type="ARBA" id="ARBA00004651"/>
    </source>
</evidence>
<protein>
    <submittedName>
        <fullName evidence="8">Aromatic acid exporter family member 1</fullName>
    </submittedName>
</protein>
<evidence type="ECO:0000313" key="8">
    <source>
        <dbReference type="EMBL" id="TQL60914.1"/>
    </source>
</evidence>
<dbReference type="InterPro" id="IPR010343">
    <property type="entry name" value="ArAE_1"/>
</dbReference>
<accession>A0A542ZKP1</accession>
<proteinExistence type="predicted"/>
<evidence type="ECO:0000256" key="4">
    <source>
        <dbReference type="ARBA" id="ARBA00022989"/>
    </source>
</evidence>
<sequence>MGRGVVRVGAGVVGRGVLVGRVVALGLGADVRVGVGAGRAVVLAAGPEVVGRPDAVGRPAVDGDRAAPVPGEPPQAAAIASTDTVRTSAATCRGLRTADHLFPAVRGSTVRRQAPARERRTSPREGSEDPPADSGRPTRHPRPVTLPRHGTTYTPGTAAAVRSVLRGARDVWHRNGRAILTRTARLTFAAVVAYVVAVAVLHEPTPPLTGPLTALLVVQATLFSTLTAGLRRVASVLSGVLISVVLTNVMGLTWWSLGIVIALALLVGHLVRLGEHLLEAPISAMLILGVSSTADVAASYRIGETLVGAGVGILVNVLLPQPVRVGSAGAAVEQVATDAAALLDRVGDELPQGASRDQAYGWLGDFRALSHRVDAADRAIVELAESRRLNPRAVRTADTTPMLRSGLDALEHSVVSLRALFRSIADGLQEEDAGPESAYTSELLGAFGALLHDLAGSLRAYGSLVRAEGDPSVQGSEGTLADALDSLRETRAFLTELLLVDARESPNLWLLRGSLLAAVERVLRELDLDERRHRRQQWEREQAERRRRLSRRPVR</sequence>
<dbReference type="Pfam" id="PF06081">
    <property type="entry name" value="ArAE_1"/>
    <property type="match status" value="1"/>
</dbReference>
<keyword evidence="3 7" id="KW-0812">Transmembrane</keyword>
<feature type="region of interest" description="Disordered" evidence="6">
    <location>
        <begin position="103"/>
        <end position="155"/>
    </location>
</feature>
<dbReference type="AlphaFoldDB" id="A0A542ZKP1"/>
<evidence type="ECO:0000256" key="6">
    <source>
        <dbReference type="SAM" id="MobiDB-lite"/>
    </source>
</evidence>
<keyword evidence="5 7" id="KW-0472">Membrane</keyword>
<feature type="transmembrane region" description="Helical" evidence="7">
    <location>
        <begin position="240"/>
        <end position="267"/>
    </location>
</feature>